<dbReference type="RefSeq" id="WP_147627179.1">
    <property type="nucleotide sequence ID" value="NZ_CP042807.1"/>
</dbReference>
<protein>
    <submittedName>
        <fullName evidence="1">Uncharacterized protein</fullName>
    </submittedName>
</protein>
<evidence type="ECO:0000313" key="1">
    <source>
        <dbReference type="EMBL" id="QEE24589.1"/>
    </source>
</evidence>
<gene>
    <name evidence="1" type="ORF">CS053_08785</name>
</gene>
<reference evidence="1 2" key="1">
    <citation type="submission" date="2019-08" db="EMBL/GenBank/DDBJ databases">
        <title>Complete genome sequence of Rhodanobacter glycinis strain T01E-68 isolated from tomato root.</title>
        <authorList>
            <person name="Weon H.-Y."/>
            <person name="Lee S.A."/>
        </authorList>
    </citation>
    <scope>NUCLEOTIDE SEQUENCE [LARGE SCALE GENOMIC DNA]</scope>
    <source>
        <strain evidence="1 2">T01E-68</strain>
    </source>
</reference>
<name>A0A5B9DYE5_9GAMM</name>
<sequence length="140" mass="14547">MEFEINGNSYRSGKLDAFAQFHVARRLAPVQAALFKAGAAAQGQPEQVAGGAAMAGLAEAIAGMPEADCDFVLMKCLGVVQRKQDSGWSNIAAAGGKALTFSDIDMLAMLQITQRVIEENLGGFFGESADPSPSPPSPTA</sequence>
<dbReference type="Proteomes" id="UP000321807">
    <property type="component" value="Chromosome"/>
</dbReference>
<proteinExistence type="predicted"/>
<dbReference type="EMBL" id="CP042807">
    <property type="protein sequence ID" value="QEE24589.1"/>
    <property type="molecule type" value="Genomic_DNA"/>
</dbReference>
<dbReference type="AlphaFoldDB" id="A0A5B9DYE5"/>
<dbReference type="KEGG" id="rgl:CS053_08785"/>
<evidence type="ECO:0000313" key="2">
    <source>
        <dbReference type="Proteomes" id="UP000321807"/>
    </source>
</evidence>
<dbReference type="InterPro" id="IPR049156">
    <property type="entry name" value="Phage_chap_TAC_15-like"/>
</dbReference>
<organism evidence="1 2">
    <name type="scientific">Rhodanobacter glycinis</name>
    <dbReference type="NCBI Taxonomy" id="582702"/>
    <lineage>
        <taxon>Bacteria</taxon>
        <taxon>Pseudomonadati</taxon>
        <taxon>Pseudomonadota</taxon>
        <taxon>Gammaproteobacteria</taxon>
        <taxon>Lysobacterales</taxon>
        <taxon>Rhodanobacteraceae</taxon>
        <taxon>Rhodanobacter</taxon>
    </lineage>
</organism>
<dbReference type="Pfam" id="PF21822">
    <property type="entry name" value="Phage_TAC_15"/>
    <property type="match status" value="1"/>
</dbReference>
<accession>A0A5B9DYE5</accession>